<comment type="caution">
    <text evidence="2">The sequence shown here is derived from an EMBL/GenBank/DDBJ whole genome shotgun (WGS) entry which is preliminary data.</text>
</comment>
<keyword evidence="1" id="KW-0812">Transmembrane</keyword>
<name>A0A5C4N2A4_9RHOB</name>
<dbReference type="Proteomes" id="UP000305887">
    <property type="component" value="Unassembled WGS sequence"/>
</dbReference>
<dbReference type="OrthoDB" id="7851333at2"/>
<reference evidence="2 3" key="1">
    <citation type="submission" date="2019-06" db="EMBL/GenBank/DDBJ databases">
        <title>YIM 131921 draft genome.</title>
        <authorList>
            <person name="Jiang L."/>
        </authorList>
    </citation>
    <scope>NUCLEOTIDE SEQUENCE [LARGE SCALE GENOMIC DNA]</scope>
    <source>
        <strain evidence="2 3">YIM 131921</strain>
    </source>
</reference>
<dbReference type="AlphaFoldDB" id="A0A5C4N2A4"/>
<accession>A0A5C4N2A4</accession>
<proteinExistence type="predicted"/>
<sequence>MRRGRETLAGAALVLVAVWMWVATFGVTRLLALALGVLGLALVWTGVQRWRFGRGTGGPGVVQVDERRLVYWGPLTGGVMDLDNLARLDLDPGGRPAHWVLTDLRGEVLAIPTTAQGAEALFDLFAVLPGLKVEAMLSALAREDGAPVLLWRLPNVVVLPSVGQRRLH</sequence>
<dbReference type="EMBL" id="VDFU01000004">
    <property type="protein sequence ID" value="TNC51514.1"/>
    <property type="molecule type" value="Genomic_DNA"/>
</dbReference>
<evidence type="ECO:0000313" key="2">
    <source>
        <dbReference type="EMBL" id="TNC51514.1"/>
    </source>
</evidence>
<feature type="transmembrane region" description="Helical" evidence="1">
    <location>
        <begin position="7"/>
        <end position="24"/>
    </location>
</feature>
<keyword evidence="1" id="KW-0472">Membrane</keyword>
<evidence type="ECO:0000313" key="3">
    <source>
        <dbReference type="Proteomes" id="UP000305887"/>
    </source>
</evidence>
<protein>
    <submittedName>
        <fullName evidence="2">Uncharacterized protein</fullName>
    </submittedName>
</protein>
<keyword evidence="3" id="KW-1185">Reference proteome</keyword>
<keyword evidence="1" id="KW-1133">Transmembrane helix</keyword>
<organism evidence="2 3">
    <name type="scientific">Rubellimicrobium rubrum</name>
    <dbReference type="NCBI Taxonomy" id="2585369"/>
    <lineage>
        <taxon>Bacteria</taxon>
        <taxon>Pseudomonadati</taxon>
        <taxon>Pseudomonadota</taxon>
        <taxon>Alphaproteobacteria</taxon>
        <taxon>Rhodobacterales</taxon>
        <taxon>Roseobacteraceae</taxon>
        <taxon>Rubellimicrobium</taxon>
    </lineage>
</organism>
<dbReference type="RefSeq" id="WP_139075587.1">
    <property type="nucleotide sequence ID" value="NZ_VDFU01000004.1"/>
</dbReference>
<gene>
    <name evidence="2" type="ORF">FHG66_04930</name>
</gene>
<evidence type="ECO:0000256" key="1">
    <source>
        <dbReference type="SAM" id="Phobius"/>
    </source>
</evidence>
<feature type="transmembrane region" description="Helical" evidence="1">
    <location>
        <begin position="30"/>
        <end position="47"/>
    </location>
</feature>